<sequence length="148" mass="16732">MKQLVLFDDPAIRAGLLPFTFTRPVADIRVGILRVAEKWAHHLSAEVGYLTQDFLQEKFPLLPEATLFINGACLPDAALVEAVAALQEGESIWQEQTLIAYQGLRRSFRWRRYPKRGARCFQGRCVSSATLGISFFKTDKRFVTISPC</sequence>
<dbReference type="Pfam" id="PF13562">
    <property type="entry name" value="NTP_transf_4"/>
    <property type="match status" value="1"/>
</dbReference>
<protein>
    <submittedName>
        <fullName evidence="1">Transferase hexapeptide repeat containing protein</fullName>
    </submittedName>
</protein>
<dbReference type="STRING" id="1189621.A3SI_01196"/>
<proteinExistence type="predicted"/>
<keyword evidence="1" id="KW-0808">Transferase</keyword>
<reference evidence="1 2" key="1">
    <citation type="submission" date="2012-05" db="EMBL/GenBank/DDBJ databases">
        <title>Genome sequence of Nitritalea halalkaliphila LW7.</title>
        <authorList>
            <person name="Jangir P.K."/>
            <person name="Singh A."/>
            <person name="Shivaji S."/>
            <person name="Sharma R."/>
        </authorList>
    </citation>
    <scope>NUCLEOTIDE SEQUENCE [LARGE SCALE GENOMIC DNA]</scope>
    <source>
        <strain evidence="1 2">LW7</strain>
    </source>
</reference>
<dbReference type="Proteomes" id="UP000005551">
    <property type="component" value="Unassembled WGS sequence"/>
</dbReference>
<dbReference type="AlphaFoldDB" id="I5CA18"/>
<dbReference type="EMBL" id="AJYA01000002">
    <property type="protein sequence ID" value="EIM78670.1"/>
    <property type="molecule type" value="Genomic_DNA"/>
</dbReference>
<evidence type="ECO:0000313" key="2">
    <source>
        <dbReference type="Proteomes" id="UP000005551"/>
    </source>
</evidence>
<organism evidence="1 2">
    <name type="scientific">Nitritalea halalkaliphila LW7</name>
    <dbReference type="NCBI Taxonomy" id="1189621"/>
    <lineage>
        <taxon>Bacteria</taxon>
        <taxon>Pseudomonadati</taxon>
        <taxon>Bacteroidota</taxon>
        <taxon>Cytophagia</taxon>
        <taxon>Cytophagales</taxon>
        <taxon>Cyclobacteriaceae</taxon>
        <taxon>Nitritalea</taxon>
    </lineage>
</organism>
<name>I5CA18_9BACT</name>
<dbReference type="PATRIC" id="fig|1189621.3.peg.246"/>
<gene>
    <name evidence="1" type="ORF">A3SI_01196</name>
</gene>
<accession>I5CA18</accession>
<dbReference type="RefSeq" id="WP_009053219.1">
    <property type="nucleotide sequence ID" value="NZ_AJYA01000002.1"/>
</dbReference>
<comment type="caution">
    <text evidence="1">The sequence shown here is derived from an EMBL/GenBank/DDBJ whole genome shotgun (WGS) entry which is preliminary data.</text>
</comment>
<evidence type="ECO:0000313" key="1">
    <source>
        <dbReference type="EMBL" id="EIM78670.1"/>
    </source>
</evidence>
<keyword evidence="2" id="KW-1185">Reference proteome</keyword>
<dbReference type="InterPro" id="IPR023917">
    <property type="entry name" value="Bifunctiontional_GlmU_bac-type"/>
</dbReference>
<dbReference type="GO" id="GO:0016740">
    <property type="term" value="F:transferase activity"/>
    <property type="evidence" value="ECO:0007669"/>
    <property type="project" value="UniProtKB-KW"/>
</dbReference>